<keyword evidence="1" id="KW-0472">Membrane</keyword>
<evidence type="ECO:0000313" key="2">
    <source>
        <dbReference type="EMBL" id="RUO51777.1"/>
    </source>
</evidence>
<dbReference type="OrthoDB" id="6240921at2"/>
<proteinExistence type="predicted"/>
<sequence>MRSVTNCQQTNNGQATVETLVVALSLFAIVVIPVTANNESLVELVEIIVSSWMLVFSVTWQQFLLHPWAA</sequence>
<name>A0A432XSS8_9GAMM</name>
<feature type="transmembrane region" description="Helical" evidence="1">
    <location>
        <begin position="20"/>
        <end position="37"/>
    </location>
</feature>
<reference evidence="3" key="1">
    <citation type="journal article" date="2018" name="Front. Microbiol.">
        <title>Genome-Based Analysis Reveals the Taxonomy and Diversity of the Family Idiomarinaceae.</title>
        <authorList>
            <person name="Liu Y."/>
            <person name="Lai Q."/>
            <person name="Shao Z."/>
        </authorList>
    </citation>
    <scope>NUCLEOTIDE SEQUENCE [LARGE SCALE GENOMIC DNA]</scope>
    <source>
        <strain evidence="3">PO-M2</strain>
    </source>
</reference>
<accession>A0A432XSS8</accession>
<dbReference type="RefSeq" id="WP_126774131.1">
    <property type="nucleotide sequence ID" value="NZ_PIPX01000004.1"/>
</dbReference>
<evidence type="ECO:0000256" key="1">
    <source>
        <dbReference type="SAM" id="Phobius"/>
    </source>
</evidence>
<keyword evidence="3" id="KW-1185">Reference proteome</keyword>
<keyword evidence="1" id="KW-1133">Transmembrane helix</keyword>
<dbReference type="EMBL" id="PIPX01000004">
    <property type="protein sequence ID" value="RUO51777.1"/>
    <property type="molecule type" value="Genomic_DNA"/>
</dbReference>
<gene>
    <name evidence="2" type="ORF">CWI70_12190</name>
</gene>
<organism evidence="2 3">
    <name type="scientific">Pseudidiomarina homiensis</name>
    <dbReference type="NCBI Taxonomy" id="364198"/>
    <lineage>
        <taxon>Bacteria</taxon>
        <taxon>Pseudomonadati</taxon>
        <taxon>Pseudomonadota</taxon>
        <taxon>Gammaproteobacteria</taxon>
        <taxon>Alteromonadales</taxon>
        <taxon>Idiomarinaceae</taxon>
        <taxon>Pseudidiomarina</taxon>
    </lineage>
</organism>
<keyword evidence="1" id="KW-0812">Transmembrane</keyword>
<feature type="transmembrane region" description="Helical" evidence="1">
    <location>
        <begin position="44"/>
        <end position="63"/>
    </location>
</feature>
<protein>
    <submittedName>
        <fullName evidence="2">Uncharacterized protein</fullName>
    </submittedName>
</protein>
<comment type="caution">
    <text evidence="2">The sequence shown here is derived from an EMBL/GenBank/DDBJ whole genome shotgun (WGS) entry which is preliminary data.</text>
</comment>
<evidence type="ECO:0000313" key="3">
    <source>
        <dbReference type="Proteomes" id="UP000287649"/>
    </source>
</evidence>
<dbReference type="Proteomes" id="UP000287649">
    <property type="component" value="Unassembled WGS sequence"/>
</dbReference>
<dbReference type="AlphaFoldDB" id="A0A432XSS8"/>